<dbReference type="eggNOG" id="COG0568">
    <property type="taxonomic scope" value="Bacteria"/>
</dbReference>
<dbReference type="Proteomes" id="UP000190037">
    <property type="component" value="Unassembled WGS sequence"/>
</dbReference>
<dbReference type="CDD" id="cd06171">
    <property type="entry name" value="Sigma70_r4"/>
    <property type="match status" value="1"/>
</dbReference>
<evidence type="ECO:0000256" key="4">
    <source>
        <dbReference type="ARBA" id="ARBA00023163"/>
    </source>
</evidence>
<keyword evidence="4 5" id="KW-0804">Transcription</keyword>
<dbReference type="InterPro" id="IPR009042">
    <property type="entry name" value="RNA_pol_sigma70_r1_2"/>
</dbReference>
<evidence type="ECO:0000313" key="10">
    <source>
        <dbReference type="Proteomes" id="UP000190037"/>
    </source>
</evidence>
<feature type="region of interest" description="Disordered" evidence="6">
    <location>
        <begin position="1"/>
        <end position="21"/>
    </location>
</feature>
<sequence>MPTTRGVARQGAERVAASRTRKAADVERDTVGVYLDEISRTKLLDAEREVEMSKDIEAGLYAQKLIDEDAVPEGVDRAELDALIARGAAAKELFIQANLRLVVSVARRYPRSGMPFLDLVQEGNVGLVRAVEKFDYAKGFKFSTYATWWIRQAITRAMADQARTVRLPVHLVEELSKIRRVQREFARDHGRDPEIPEIAEIVGSTPERVVDVIGWARDPISLDTPVGDDGETELGELVQETDPLTPEDITLATLRREQIADLVGRLDGRTATILRARYGMADGKEHTLTEVGKQLGLTRERIRQIEKQALVELRELATAQGLEAA</sequence>
<dbReference type="PROSITE" id="PS00715">
    <property type="entry name" value="SIGMA70_1"/>
    <property type="match status" value="1"/>
</dbReference>
<accession>A0A1T3NY71</accession>
<dbReference type="GO" id="GO:0016987">
    <property type="term" value="F:sigma factor activity"/>
    <property type="evidence" value="ECO:0007669"/>
    <property type="project" value="UniProtKB-KW"/>
</dbReference>
<dbReference type="PROSITE" id="PS00716">
    <property type="entry name" value="SIGMA70_2"/>
    <property type="match status" value="1"/>
</dbReference>
<dbReference type="Gene3D" id="1.10.601.10">
    <property type="entry name" value="RNA Polymerase Primary Sigma Factor"/>
    <property type="match status" value="1"/>
</dbReference>
<comment type="function">
    <text evidence="5">Sigma factors are initiation factors that promote the attachment of RNA polymerase to specific initiation sites and are then released.</text>
</comment>
<evidence type="ECO:0000313" key="9">
    <source>
        <dbReference type="EMBL" id="OPC81620.1"/>
    </source>
</evidence>
<feature type="domain" description="RNA polymerase sigma-70" evidence="7">
    <location>
        <begin position="118"/>
        <end position="131"/>
    </location>
</feature>
<keyword evidence="10" id="KW-1185">Reference proteome</keyword>
<dbReference type="InterPro" id="IPR000943">
    <property type="entry name" value="RNA_pol_sigma70"/>
</dbReference>
<proteinExistence type="inferred from homology"/>
<dbReference type="Pfam" id="PF04545">
    <property type="entry name" value="Sigma70_r4"/>
    <property type="match status" value="1"/>
</dbReference>
<organism evidence="9 10">
    <name type="scientific">Embleya scabrispora</name>
    <dbReference type="NCBI Taxonomy" id="159449"/>
    <lineage>
        <taxon>Bacteria</taxon>
        <taxon>Bacillati</taxon>
        <taxon>Actinomycetota</taxon>
        <taxon>Actinomycetes</taxon>
        <taxon>Kitasatosporales</taxon>
        <taxon>Streptomycetaceae</taxon>
        <taxon>Embleya</taxon>
    </lineage>
</organism>
<evidence type="ECO:0000256" key="1">
    <source>
        <dbReference type="ARBA" id="ARBA00023015"/>
    </source>
</evidence>
<dbReference type="InterPro" id="IPR007627">
    <property type="entry name" value="RNA_pol_sigma70_r2"/>
</dbReference>
<protein>
    <recommendedName>
        <fullName evidence="5">RNA polymerase sigma factor</fullName>
    </recommendedName>
</protein>
<dbReference type="PANTHER" id="PTHR30603">
    <property type="entry name" value="RNA POLYMERASE SIGMA FACTOR RPO"/>
    <property type="match status" value="1"/>
</dbReference>
<dbReference type="InterPro" id="IPR014284">
    <property type="entry name" value="RNA_pol_sigma-70_dom"/>
</dbReference>
<dbReference type="Pfam" id="PF04539">
    <property type="entry name" value="Sigma70_r3"/>
    <property type="match status" value="1"/>
</dbReference>
<dbReference type="GO" id="GO:0006352">
    <property type="term" value="P:DNA-templated transcription initiation"/>
    <property type="evidence" value="ECO:0007669"/>
    <property type="project" value="InterPro"/>
</dbReference>
<evidence type="ECO:0000256" key="2">
    <source>
        <dbReference type="ARBA" id="ARBA00023082"/>
    </source>
</evidence>
<dbReference type="Pfam" id="PF04542">
    <property type="entry name" value="Sigma70_r2"/>
    <property type="match status" value="1"/>
</dbReference>
<dbReference type="InterPro" id="IPR007630">
    <property type="entry name" value="RNA_pol_sigma70_r4"/>
</dbReference>
<dbReference type="Gene3D" id="1.10.10.10">
    <property type="entry name" value="Winged helix-like DNA-binding domain superfamily/Winged helix DNA-binding domain"/>
    <property type="match status" value="2"/>
</dbReference>
<evidence type="ECO:0000256" key="3">
    <source>
        <dbReference type="ARBA" id="ARBA00023125"/>
    </source>
</evidence>
<keyword evidence="1 5" id="KW-0805">Transcription regulation</keyword>
<gene>
    <name evidence="9" type="ORF">B4N89_12280</name>
</gene>
<dbReference type="EMBL" id="MWQN01000001">
    <property type="protein sequence ID" value="OPC81620.1"/>
    <property type="molecule type" value="Genomic_DNA"/>
</dbReference>
<dbReference type="GO" id="GO:0003677">
    <property type="term" value="F:DNA binding"/>
    <property type="evidence" value="ECO:0007669"/>
    <property type="project" value="UniProtKB-KW"/>
</dbReference>
<evidence type="ECO:0000259" key="8">
    <source>
        <dbReference type="PROSITE" id="PS00716"/>
    </source>
</evidence>
<evidence type="ECO:0000259" key="7">
    <source>
        <dbReference type="PROSITE" id="PS00715"/>
    </source>
</evidence>
<comment type="similarity">
    <text evidence="5">Belongs to the sigma-70 factor family.</text>
</comment>
<evidence type="ECO:0000256" key="6">
    <source>
        <dbReference type="SAM" id="MobiDB-lite"/>
    </source>
</evidence>
<dbReference type="OrthoDB" id="9809557at2"/>
<evidence type="ECO:0000256" key="5">
    <source>
        <dbReference type="RuleBase" id="RU362124"/>
    </source>
</evidence>
<dbReference type="PRINTS" id="PR00046">
    <property type="entry name" value="SIGMA70FCT"/>
</dbReference>
<dbReference type="InterPro" id="IPR007624">
    <property type="entry name" value="RNA_pol_sigma70_r3"/>
</dbReference>
<comment type="caution">
    <text evidence="9">The sequence shown here is derived from an EMBL/GenBank/DDBJ whole genome shotgun (WGS) entry which is preliminary data.</text>
</comment>
<dbReference type="PANTHER" id="PTHR30603:SF59">
    <property type="entry name" value="RNA POLYMERASE PRINCIPAL SIGMA FACTOR HRDA"/>
    <property type="match status" value="1"/>
</dbReference>
<dbReference type="InterPro" id="IPR013325">
    <property type="entry name" value="RNA_pol_sigma_r2"/>
</dbReference>
<feature type="domain" description="RNA polymerase sigma-70" evidence="8">
    <location>
        <begin position="287"/>
        <end position="313"/>
    </location>
</feature>
<dbReference type="STRING" id="159449.B4N89_12280"/>
<dbReference type="InterPro" id="IPR013324">
    <property type="entry name" value="RNA_pol_sigma_r3/r4-like"/>
</dbReference>
<reference evidence="9 10" key="1">
    <citation type="submission" date="2017-03" db="EMBL/GenBank/DDBJ databases">
        <title>Draft genome sequence of Streptomyces scabrisporus NF3, endophyte isolated from Amphipterygium adstringens.</title>
        <authorList>
            <person name="Vazquez M."/>
            <person name="Ceapa C.D."/>
            <person name="Rodriguez Luna D."/>
            <person name="Sanchez Esquivel S."/>
        </authorList>
    </citation>
    <scope>NUCLEOTIDE SEQUENCE [LARGE SCALE GENOMIC DNA]</scope>
    <source>
        <strain evidence="9 10">NF3</strain>
    </source>
</reference>
<dbReference type="AlphaFoldDB" id="A0A1T3NY71"/>
<dbReference type="FunFam" id="1.10.601.10:FF:000001">
    <property type="entry name" value="RNA polymerase sigma factor SigA"/>
    <property type="match status" value="1"/>
</dbReference>
<dbReference type="InterPro" id="IPR050239">
    <property type="entry name" value="Sigma-70_RNA_pol_init_factors"/>
</dbReference>
<name>A0A1T3NY71_9ACTN</name>
<dbReference type="RefSeq" id="WP_078975900.1">
    <property type="nucleotide sequence ID" value="NZ_MWQN01000001.1"/>
</dbReference>
<keyword evidence="3 5" id="KW-0238">DNA-binding</keyword>
<dbReference type="NCBIfam" id="TIGR02937">
    <property type="entry name" value="sigma70-ECF"/>
    <property type="match status" value="1"/>
</dbReference>
<dbReference type="SUPFAM" id="SSF88659">
    <property type="entry name" value="Sigma3 and sigma4 domains of RNA polymerase sigma factors"/>
    <property type="match status" value="2"/>
</dbReference>
<dbReference type="SUPFAM" id="SSF88946">
    <property type="entry name" value="Sigma2 domain of RNA polymerase sigma factors"/>
    <property type="match status" value="1"/>
</dbReference>
<dbReference type="InterPro" id="IPR036388">
    <property type="entry name" value="WH-like_DNA-bd_sf"/>
</dbReference>
<dbReference type="Pfam" id="PF00140">
    <property type="entry name" value="Sigma70_r1_2"/>
    <property type="match status" value="1"/>
</dbReference>
<keyword evidence="2 5" id="KW-0731">Sigma factor</keyword>